<dbReference type="PANTHER" id="PTHR46167:SF1">
    <property type="entry name" value="N-LYSINE METHYLTRANSFERASE KMT5A"/>
    <property type="match status" value="1"/>
</dbReference>
<sequence length="227" mass="25646">MKVATAKKPATGKKSRAVAAPSPSSSDVENATHNTPPPKKSSRAKKPVVASHKITEFFHVRRSTRKTGKQIKMEAHENLRDLVLNKSNEAILEIYLDAVKGRGIKTTVNFSKGDFVLEYIGNMMEYSEAKTVEEAYSHEEVGSYMYFFEHKNKKWCIDATAESPFKGRLINHSVLRPNLKTKVVEIDGRHHLIFVALREIEVGEELLYDYGDRSAETLANNPWLLNT</sequence>
<keyword evidence="8" id="KW-0156">Chromatin regulator</keyword>
<keyword evidence="9" id="KW-0805">Transcription regulation</keyword>
<accession>A0AAE9EJC7</accession>
<dbReference type="GO" id="GO:0140944">
    <property type="term" value="F:histone H4K20 monomethyltransferase activity"/>
    <property type="evidence" value="ECO:0007669"/>
    <property type="project" value="UniProtKB-EC"/>
</dbReference>
<comment type="catalytic activity">
    <reaction evidence="12">
        <text>L-lysyl(20)-[histone H4] + S-adenosyl-L-methionine = N(6)-methyl-L-lysyl(20)-[histone H4] + S-adenosyl-L-homocysteine + H(+)</text>
        <dbReference type="Rhea" id="RHEA:60344"/>
        <dbReference type="Rhea" id="RHEA-COMP:15554"/>
        <dbReference type="Rhea" id="RHEA-COMP:15555"/>
        <dbReference type="ChEBI" id="CHEBI:15378"/>
        <dbReference type="ChEBI" id="CHEBI:29969"/>
        <dbReference type="ChEBI" id="CHEBI:57856"/>
        <dbReference type="ChEBI" id="CHEBI:59789"/>
        <dbReference type="ChEBI" id="CHEBI:61929"/>
        <dbReference type="EC" id="2.1.1.361"/>
    </reaction>
</comment>
<organism evidence="16 18">
    <name type="scientific">Caenorhabditis briggsae</name>
    <dbReference type="NCBI Taxonomy" id="6238"/>
    <lineage>
        <taxon>Eukaryota</taxon>
        <taxon>Metazoa</taxon>
        <taxon>Ecdysozoa</taxon>
        <taxon>Nematoda</taxon>
        <taxon>Chromadorea</taxon>
        <taxon>Rhabditida</taxon>
        <taxon>Rhabditina</taxon>
        <taxon>Rhabditomorpha</taxon>
        <taxon>Rhabditoidea</taxon>
        <taxon>Rhabditidae</taxon>
        <taxon>Peloderinae</taxon>
        <taxon>Caenorhabditis</taxon>
    </lineage>
</organism>
<dbReference type="GO" id="GO:0005694">
    <property type="term" value="C:chromosome"/>
    <property type="evidence" value="ECO:0007669"/>
    <property type="project" value="UniProtKB-SubCell"/>
</dbReference>
<evidence type="ECO:0000256" key="1">
    <source>
        <dbReference type="ARBA" id="ARBA00004123"/>
    </source>
</evidence>
<evidence type="ECO:0000256" key="13">
    <source>
        <dbReference type="SAM" id="MobiDB-lite"/>
    </source>
</evidence>
<dbReference type="PIRSF" id="PIRSF027717">
    <property type="entry name" value="Histone_H4-K20_mtfrase"/>
    <property type="match status" value="1"/>
</dbReference>
<keyword evidence="10" id="KW-0804">Transcription</keyword>
<keyword evidence="4" id="KW-0158">Chromosome</keyword>
<evidence type="ECO:0000256" key="10">
    <source>
        <dbReference type="ARBA" id="ARBA00023163"/>
    </source>
</evidence>
<evidence type="ECO:0000313" key="17">
    <source>
        <dbReference type="Proteomes" id="UP000827892"/>
    </source>
</evidence>
<evidence type="ECO:0000256" key="7">
    <source>
        <dbReference type="ARBA" id="ARBA00022691"/>
    </source>
</evidence>
<proteinExistence type="predicted"/>
<reference evidence="15 17" key="2">
    <citation type="submission" date="2022-05" db="EMBL/GenBank/DDBJ databases">
        <title>Chromosome-level reference genomes for two strains of Caenorhabditis briggsae: an improved platform for comparative genomics.</title>
        <authorList>
            <person name="Stevens L."/>
            <person name="Andersen E.C."/>
        </authorList>
    </citation>
    <scope>NUCLEOTIDE SEQUENCE [LARGE SCALE GENOMIC DNA]</scope>
    <source>
        <strain evidence="15">QX1410_ONT</strain>
        <tissue evidence="15">Whole-organism</tissue>
    </source>
</reference>
<evidence type="ECO:0000256" key="12">
    <source>
        <dbReference type="ARBA" id="ARBA00047784"/>
    </source>
</evidence>
<evidence type="ECO:0000256" key="5">
    <source>
        <dbReference type="ARBA" id="ARBA00022603"/>
    </source>
</evidence>
<evidence type="ECO:0000256" key="6">
    <source>
        <dbReference type="ARBA" id="ARBA00022679"/>
    </source>
</evidence>
<comment type="subcellular location">
    <subcellularLocation>
        <location evidence="2">Chromosome</location>
    </subcellularLocation>
    <subcellularLocation>
        <location evidence="1">Nucleus</location>
    </subcellularLocation>
</comment>
<evidence type="ECO:0000259" key="14">
    <source>
        <dbReference type="PROSITE" id="PS50280"/>
    </source>
</evidence>
<dbReference type="OMA" id="NIFTCQS"/>
<protein>
    <recommendedName>
        <fullName evidence="3">[histone H4]-lysine(20) N-methyltransferase</fullName>
        <ecNumber evidence="3">2.1.1.361</ecNumber>
    </recommendedName>
</protein>
<evidence type="ECO:0000313" key="18">
    <source>
        <dbReference type="Proteomes" id="UP000829354"/>
    </source>
</evidence>
<feature type="region of interest" description="Disordered" evidence="13">
    <location>
        <begin position="1"/>
        <end position="48"/>
    </location>
</feature>
<evidence type="ECO:0000256" key="9">
    <source>
        <dbReference type="ARBA" id="ARBA00023015"/>
    </source>
</evidence>
<dbReference type="PROSITE" id="PS50280">
    <property type="entry name" value="SET"/>
    <property type="match status" value="1"/>
</dbReference>
<dbReference type="CDD" id="cd10528">
    <property type="entry name" value="SET_SETD8"/>
    <property type="match status" value="1"/>
</dbReference>
<dbReference type="EC" id="2.1.1.361" evidence="3"/>
<dbReference type="GO" id="GO:0005634">
    <property type="term" value="C:nucleus"/>
    <property type="evidence" value="ECO:0007669"/>
    <property type="project" value="UniProtKB-SubCell"/>
</dbReference>
<dbReference type="InterPro" id="IPR001214">
    <property type="entry name" value="SET_dom"/>
</dbReference>
<evidence type="ECO:0000256" key="4">
    <source>
        <dbReference type="ARBA" id="ARBA00022454"/>
    </source>
</evidence>
<dbReference type="KEGG" id="cbr:CBG_19678"/>
<dbReference type="InterPro" id="IPR051760">
    <property type="entry name" value="KMT5A"/>
</dbReference>
<keyword evidence="7" id="KW-0949">S-adenosyl-L-methionine</keyword>
<keyword evidence="18" id="KW-1185">Reference proteome</keyword>
<evidence type="ECO:0000256" key="2">
    <source>
        <dbReference type="ARBA" id="ARBA00004286"/>
    </source>
</evidence>
<dbReference type="SMART" id="SM00317">
    <property type="entry name" value="SET"/>
    <property type="match status" value="1"/>
</dbReference>
<dbReference type="EMBL" id="CP090893">
    <property type="protein sequence ID" value="ULT99386.1"/>
    <property type="molecule type" value="Genomic_DNA"/>
</dbReference>
<keyword evidence="5" id="KW-0489">Methyltransferase</keyword>
<reference evidence="16 18" key="1">
    <citation type="submission" date="2022-04" db="EMBL/GenBank/DDBJ databases">
        <title>Chromosome-level reference genomes for two strains of Caenorhabditis briggsae: an improved platform for comparative genomics.</title>
        <authorList>
            <person name="Stevens L."/>
            <person name="Andersen E."/>
        </authorList>
    </citation>
    <scope>NUCLEOTIDE SEQUENCE [LARGE SCALE GENOMIC DNA]</scope>
    <source>
        <strain evidence="16">VX34</strain>
        <tissue evidence="16">Whole-organism</tissue>
    </source>
</reference>
<keyword evidence="6" id="KW-0808">Transferase</keyword>
<dbReference type="SUPFAM" id="SSF82199">
    <property type="entry name" value="SET domain"/>
    <property type="match status" value="1"/>
</dbReference>
<dbReference type="PROSITE" id="PS51571">
    <property type="entry name" value="SAM_MT43_PR_SET"/>
    <property type="match status" value="1"/>
</dbReference>
<evidence type="ECO:0000313" key="16">
    <source>
        <dbReference type="EMBL" id="UMM22057.1"/>
    </source>
</evidence>
<evidence type="ECO:0000256" key="11">
    <source>
        <dbReference type="ARBA" id="ARBA00023242"/>
    </source>
</evidence>
<dbReference type="InterPro" id="IPR047266">
    <property type="entry name" value="KMT5A-like_SET"/>
</dbReference>
<dbReference type="Proteomes" id="UP000827892">
    <property type="component" value="Chromosome III"/>
</dbReference>
<dbReference type="Proteomes" id="UP000829354">
    <property type="component" value="Chromosome III"/>
</dbReference>
<keyword evidence="11" id="KW-0539">Nucleus</keyword>
<evidence type="ECO:0000256" key="8">
    <source>
        <dbReference type="ARBA" id="ARBA00022853"/>
    </source>
</evidence>
<evidence type="ECO:0000313" key="15">
    <source>
        <dbReference type="EMBL" id="ULT99386.1"/>
    </source>
</evidence>
<dbReference type="EMBL" id="CP092622">
    <property type="protein sequence ID" value="UMM22057.1"/>
    <property type="molecule type" value="Genomic_DNA"/>
</dbReference>
<dbReference type="InterPro" id="IPR016858">
    <property type="entry name" value="KMT5A-like"/>
</dbReference>
<dbReference type="PANTHER" id="PTHR46167">
    <property type="entry name" value="N-LYSINE METHYLTRANSFERASE KMT5A"/>
    <property type="match status" value="1"/>
</dbReference>
<dbReference type="Pfam" id="PF00856">
    <property type="entry name" value="SET"/>
    <property type="match status" value="1"/>
</dbReference>
<dbReference type="Gene3D" id="2.170.270.10">
    <property type="entry name" value="SET domain"/>
    <property type="match status" value="1"/>
</dbReference>
<feature type="domain" description="SET" evidence="14">
    <location>
        <begin position="90"/>
        <end position="211"/>
    </location>
</feature>
<dbReference type="GO" id="GO:0032259">
    <property type="term" value="P:methylation"/>
    <property type="evidence" value="ECO:0007669"/>
    <property type="project" value="UniProtKB-KW"/>
</dbReference>
<dbReference type="AlphaFoldDB" id="A0AAE9EJC7"/>
<name>A0AAE9EJC7_CAEBR</name>
<gene>
    <name evidence="15" type="ORF">L3Y34_000607</name>
    <name evidence="16" type="ORF">L5515_003463</name>
</gene>
<evidence type="ECO:0000256" key="3">
    <source>
        <dbReference type="ARBA" id="ARBA00012187"/>
    </source>
</evidence>
<dbReference type="InterPro" id="IPR046341">
    <property type="entry name" value="SET_dom_sf"/>
</dbReference>